<evidence type="ECO:0000256" key="13">
    <source>
        <dbReference type="ARBA" id="ARBA00048064"/>
    </source>
</evidence>
<dbReference type="InterPro" id="IPR016900">
    <property type="entry name" value="Alg10"/>
</dbReference>
<evidence type="ECO:0000256" key="9">
    <source>
        <dbReference type="ARBA" id="ARBA00022824"/>
    </source>
</evidence>
<comment type="subcellular location">
    <subcellularLocation>
        <location evidence="1">Endoplasmic reticulum membrane</location>
        <topology evidence="1">Multi-pass membrane protein</topology>
    </subcellularLocation>
</comment>
<organism evidence="16">
    <name type="scientific">Neodiprion lecontei</name>
    <name type="common">Redheaded pine sawfly</name>
    <dbReference type="NCBI Taxonomy" id="441921"/>
    <lineage>
        <taxon>Eukaryota</taxon>
        <taxon>Metazoa</taxon>
        <taxon>Ecdysozoa</taxon>
        <taxon>Arthropoda</taxon>
        <taxon>Hexapoda</taxon>
        <taxon>Insecta</taxon>
        <taxon>Pterygota</taxon>
        <taxon>Neoptera</taxon>
        <taxon>Endopterygota</taxon>
        <taxon>Hymenoptera</taxon>
        <taxon>Tenthredinoidea</taxon>
        <taxon>Diprionidae</taxon>
        <taxon>Diprioninae</taxon>
        <taxon>Neodiprion</taxon>
    </lineage>
</organism>
<dbReference type="EC" id="2.4.1.256" evidence="4 14"/>
<accession>A0A6J0B8X4</accession>
<keyword evidence="10 14" id="KW-1133">Transmembrane helix</keyword>
<feature type="transmembrane region" description="Helical" evidence="14">
    <location>
        <begin position="135"/>
        <end position="152"/>
    </location>
</feature>
<comment type="similarity">
    <text evidence="3 14">Belongs to the ALG10 glucosyltransferase family.</text>
</comment>
<evidence type="ECO:0000256" key="1">
    <source>
        <dbReference type="ARBA" id="ARBA00004477"/>
    </source>
</evidence>
<gene>
    <name evidence="16" type="primary">LOC107217575</name>
</gene>
<dbReference type="Pfam" id="PF04922">
    <property type="entry name" value="DIE2_ALG10"/>
    <property type="match status" value="1"/>
</dbReference>
<proteinExistence type="inferred from homology"/>
<evidence type="ECO:0000256" key="14">
    <source>
        <dbReference type="PIRNR" id="PIRNR028810"/>
    </source>
</evidence>
<reference evidence="16" key="1">
    <citation type="submission" date="2025-08" db="UniProtKB">
        <authorList>
            <consortium name="RefSeq"/>
        </authorList>
    </citation>
    <scope>IDENTIFICATION</scope>
    <source>
        <tissue evidence="16">Thorax and Abdomen</tissue>
    </source>
</reference>
<dbReference type="PANTHER" id="PTHR12989:SF10">
    <property type="entry name" value="DOL-P-GLC:GLC(2)MAN(9)GLCNAC(2)-PP-DOL ALPHA-1,2-GLUCOSYLTRANSFERASE-RELATED"/>
    <property type="match status" value="1"/>
</dbReference>
<dbReference type="Proteomes" id="UP000829291">
    <property type="component" value="Chromosome 5"/>
</dbReference>
<evidence type="ECO:0000313" key="16">
    <source>
        <dbReference type="RefSeq" id="XP_015510631.2"/>
    </source>
</evidence>
<evidence type="ECO:0000313" key="15">
    <source>
        <dbReference type="Proteomes" id="UP000829291"/>
    </source>
</evidence>
<dbReference type="RefSeq" id="XP_015510631.2">
    <property type="nucleotide sequence ID" value="XM_015655145.2"/>
</dbReference>
<feature type="transmembrane region" description="Helical" evidence="14">
    <location>
        <begin position="158"/>
        <end position="176"/>
    </location>
</feature>
<keyword evidence="9" id="KW-0256">Endoplasmic reticulum</keyword>
<evidence type="ECO:0000256" key="10">
    <source>
        <dbReference type="ARBA" id="ARBA00022989"/>
    </source>
</evidence>
<evidence type="ECO:0000256" key="2">
    <source>
        <dbReference type="ARBA" id="ARBA00004922"/>
    </source>
</evidence>
<feature type="transmembrane region" description="Helical" evidence="14">
    <location>
        <begin position="93"/>
        <end position="114"/>
    </location>
</feature>
<comment type="function">
    <text evidence="12">Dol-P-Glc:Glc(2)Man(9)GlcNAc(2)-PP-Dol alpha-1,2-glucosyltransferase that operates in the biosynthetic pathway of dolichol-linked oligosaccharides, the glycan precursors employed in protein asparagine (N)-glycosylation. The assembly of dolichol-linked oligosaccharides begins on the cytosolic side of the endoplasmic reticulum membrane and finishes in its lumen. The sequential addition of sugars to dolichol pyrophosphate produces dolichol-linked oligosaccharides containing fourteen sugars, including two GlcNAcs, nine mannoses and three glucoses. Once assembled, the oligosaccharide is transferred from the lipid to nascent proteins by oligosaccharyltransferases. In the lumen of the endoplasmic reticulum, adds the third and last glucose residue from dolichyl phosphate glucose (Dol-P-Glc) onto the lipid-linked oligosaccharide intermediate Glc(2)Man(9)GlcNAc(2)-PP-Dol to produce Glc(3)Man(9)GlcNAc(2)-PP-Dol.</text>
</comment>
<dbReference type="GeneID" id="107217575"/>
<feature type="transmembrane region" description="Helical" evidence="14">
    <location>
        <begin position="328"/>
        <end position="350"/>
    </location>
</feature>
<comment type="pathway">
    <text evidence="2">Protein modification; protein glycosylation.</text>
</comment>
<feature type="transmembrane region" description="Helical" evidence="14">
    <location>
        <begin position="70"/>
        <end position="87"/>
    </location>
</feature>
<keyword evidence="11 14" id="KW-0472">Membrane</keyword>
<dbReference type="KEGG" id="nlo:107217575"/>
<evidence type="ECO:0000256" key="8">
    <source>
        <dbReference type="ARBA" id="ARBA00022692"/>
    </source>
</evidence>
<keyword evidence="7" id="KW-0808">Transferase</keyword>
<keyword evidence="8 14" id="KW-0812">Transmembrane</keyword>
<dbReference type="OrthoDB" id="4769at2759"/>
<keyword evidence="15" id="KW-1185">Reference proteome</keyword>
<evidence type="ECO:0000256" key="3">
    <source>
        <dbReference type="ARBA" id="ARBA00010600"/>
    </source>
</evidence>
<keyword evidence="6 14" id="KW-0328">Glycosyltransferase</keyword>
<evidence type="ECO:0000256" key="11">
    <source>
        <dbReference type="ARBA" id="ARBA00023136"/>
    </source>
</evidence>
<dbReference type="InParanoid" id="A0A6J0B8X4"/>
<feature type="transmembrane region" description="Helical" evidence="14">
    <location>
        <begin position="295"/>
        <end position="316"/>
    </location>
</feature>
<feature type="transmembrane region" description="Helical" evidence="14">
    <location>
        <begin position="255"/>
        <end position="275"/>
    </location>
</feature>
<dbReference type="GO" id="GO:0006488">
    <property type="term" value="P:dolichol-linked oligosaccharide biosynthetic process"/>
    <property type="evidence" value="ECO:0007669"/>
    <property type="project" value="UniProtKB-UniRule"/>
</dbReference>
<evidence type="ECO:0000256" key="5">
    <source>
        <dbReference type="ARBA" id="ARBA00018512"/>
    </source>
</evidence>
<sequence>MMNFNKSITISTSSHTMLRQLVVLIFVIASIGLFFYLNKVQPHYYIDEIFHVPQTLRFCNRNFFEWDQKITTLPGLYLMAVVLFAPLKLCNTIVLRGINLIGTFANFFVVYQILKSSIERRQYGAKQKSHDQRQQWTILIASLNIAILPPLYFLLFLYYTDVISTNLVLLMYLFYIKRRFKTSAFAGVLAVLFRQTNIVWVAWICLELGMDILEKKNPNRIHKSFKNTPAYVKLLWDNAKEEILGGRFTNLAAEIFGVLLPYLLIGLSFAIFILWNKGIVLGDRSAHVATFHVPQIFYCSVFFAFFSWPYFISHVIDFLRFAKARWGLTTLALLLVGIIVRYNTLVHPYLLADNRHYTFYVWNKTIGRYYLARYLFVPIYGFCLFATWRALRHLRFLSQIGYFIATFIVLVPQLLLEPRYFFIPYIIYRINSIDSVKPWQLFAESLTTLLVNAFQFYVFSTKVFYWDDDEYPQRISW</sequence>
<name>A0A6J0B8X4_NEOLC</name>
<dbReference type="AlphaFoldDB" id="A0A6J0B8X4"/>
<protein>
    <recommendedName>
        <fullName evidence="5 14">Dol-P-Glc:Glc(2)Man(9)GlcNAc(2)-PP-Dol alpha-1,2-glucosyltransferase</fullName>
        <ecNumber evidence="4 14">2.4.1.256</ecNumber>
    </recommendedName>
</protein>
<dbReference type="PIRSF" id="PIRSF028810">
    <property type="entry name" value="Alpha1_2_glucosyltferase_Alg10"/>
    <property type="match status" value="1"/>
</dbReference>
<dbReference type="GO" id="GO:0106073">
    <property type="term" value="F:dolichyl pyrophosphate Glc2Man9GlcNAc2 alpha-1,2-glucosyltransferase activity"/>
    <property type="evidence" value="ECO:0007669"/>
    <property type="project" value="UniProtKB-UniRule"/>
</dbReference>
<feature type="transmembrane region" description="Helical" evidence="14">
    <location>
        <begin position="20"/>
        <end position="37"/>
    </location>
</feature>
<dbReference type="GO" id="GO:0005789">
    <property type="term" value="C:endoplasmic reticulum membrane"/>
    <property type="evidence" value="ECO:0007669"/>
    <property type="project" value="UniProtKB-SubCell"/>
</dbReference>
<dbReference type="PANTHER" id="PTHR12989">
    <property type="entry name" value="ALPHA-1,2-GLUCOSYLTRANSFERASE ALG10"/>
    <property type="match status" value="1"/>
</dbReference>
<dbReference type="FunCoup" id="A0A6J0B8X4">
    <property type="interactions" value="1790"/>
</dbReference>
<evidence type="ECO:0000256" key="4">
    <source>
        <dbReference type="ARBA" id="ARBA00011967"/>
    </source>
</evidence>
<evidence type="ECO:0000256" key="12">
    <source>
        <dbReference type="ARBA" id="ARBA00044727"/>
    </source>
</evidence>
<comment type="catalytic activity">
    <reaction evidence="13">
        <text>an alpha-D-Glc-(1-&gt;3)-alpha-D-Glc-(1-&gt;3)-alpha-D-Man-(1-&gt;2)-alpha-D-Man-(1-&gt;2)-alpha-D-Man-(1-&gt;3)-[alpha-D-Man-(1-&gt;2)-alpha-D-Man-(1-&gt;3)-[alpha-D-Man-(1-&gt;2)-alpha-D-Man-(1-&gt;6)]-alpha-D-Man-(1-&gt;6)]-beta-D-Man-(1-&gt;4)-beta-D-GlcNAc-(1-&gt;4)-alpha-D-GlcNAc-diphospho-di-trans,poly-cis-dolichol + a di-trans,poly-cis-dolichyl beta-D-glucosyl phosphate = a alpha-D-Glc-(1-&gt;2)-alpha-D-Glc-(1-&gt;3)-alpha-D-Glc-(1-&gt;3)-alpha-D-Man-(1-&gt;2)-alpha-D-Man-(1-&gt;2)-alpha-D-Man-(1-&gt;3)-[alpha-D-Man-(1-&gt;2)-alpha-D-Man-(1-&gt;3)-[alpha-D-Man-(1-&gt;2)-alpha-D-Man-(1-&gt;6)]-alpha-D-Man-(1-&gt;6)]-beta-D-Man-(1-&gt;4)-beta-D-GlcNAc-(1-&gt;4)-alpha-D-GlcNAc-diphospho-di-trans,poly-cis-dolichol + a di-trans,poly-cis-dolichyl phosphate + H(+)</text>
        <dbReference type="Rhea" id="RHEA:29543"/>
        <dbReference type="Rhea" id="RHEA-COMP:19498"/>
        <dbReference type="Rhea" id="RHEA-COMP:19502"/>
        <dbReference type="Rhea" id="RHEA-COMP:19512"/>
        <dbReference type="Rhea" id="RHEA-COMP:19522"/>
        <dbReference type="ChEBI" id="CHEBI:15378"/>
        <dbReference type="ChEBI" id="CHEBI:57525"/>
        <dbReference type="ChEBI" id="CHEBI:57683"/>
        <dbReference type="ChEBI" id="CHEBI:132522"/>
        <dbReference type="ChEBI" id="CHEBI:132523"/>
        <dbReference type="EC" id="2.4.1.256"/>
    </reaction>
    <physiologicalReaction direction="left-to-right" evidence="13">
        <dbReference type="Rhea" id="RHEA:29544"/>
    </physiologicalReaction>
</comment>
<comment type="caution">
    <text evidence="14">Lacks conserved residue(s) required for the propagation of feature annotation.</text>
</comment>
<evidence type="ECO:0000256" key="6">
    <source>
        <dbReference type="ARBA" id="ARBA00022676"/>
    </source>
</evidence>
<feature type="transmembrane region" description="Helical" evidence="14">
    <location>
        <begin position="400"/>
        <end position="427"/>
    </location>
</feature>
<feature type="transmembrane region" description="Helical" evidence="14">
    <location>
        <begin position="370"/>
        <end position="388"/>
    </location>
</feature>
<evidence type="ECO:0000256" key="7">
    <source>
        <dbReference type="ARBA" id="ARBA00022679"/>
    </source>
</evidence>